<comment type="caution">
    <text evidence="2">The sequence shown here is derived from an EMBL/GenBank/DDBJ whole genome shotgun (WGS) entry which is preliminary data.</text>
</comment>
<dbReference type="Proteomes" id="UP001277561">
    <property type="component" value="Unassembled WGS sequence"/>
</dbReference>
<protein>
    <submittedName>
        <fullName evidence="2">Uncharacterized protein</fullName>
    </submittedName>
</protein>
<evidence type="ECO:0000313" key="3">
    <source>
        <dbReference type="Proteomes" id="UP001277561"/>
    </source>
</evidence>
<keyword evidence="1" id="KW-0472">Membrane</keyword>
<evidence type="ECO:0000313" key="2">
    <source>
        <dbReference type="EMBL" id="MDX8331881.1"/>
    </source>
</evidence>
<organism evidence="2 3">
    <name type="scientific">Agrobacterium rosae</name>
    <dbReference type="NCBI Taxonomy" id="1972867"/>
    <lineage>
        <taxon>Bacteria</taxon>
        <taxon>Pseudomonadati</taxon>
        <taxon>Pseudomonadota</taxon>
        <taxon>Alphaproteobacteria</taxon>
        <taxon>Hyphomicrobiales</taxon>
        <taxon>Rhizobiaceae</taxon>
        <taxon>Rhizobium/Agrobacterium group</taxon>
        <taxon>Agrobacterium</taxon>
    </lineage>
</organism>
<sequence length="81" mass="8950">MSNNSFDSHGDARRQNANWQEALRVNEDIEKRSSKTGTGGNLGFICFVAAIVVLKPAVEYLISLTGEIRGQIHNLLLFFGL</sequence>
<name>A0ABU4W2A2_9HYPH</name>
<dbReference type="RefSeq" id="WP_320188475.1">
    <property type="nucleotide sequence ID" value="NZ_CP192768.1"/>
</dbReference>
<feature type="transmembrane region" description="Helical" evidence="1">
    <location>
        <begin position="42"/>
        <end position="62"/>
    </location>
</feature>
<proteinExistence type="predicted"/>
<gene>
    <name evidence="2" type="ORF">RMS29_21940</name>
</gene>
<evidence type="ECO:0000256" key="1">
    <source>
        <dbReference type="SAM" id="Phobius"/>
    </source>
</evidence>
<keyword evidence="1" id="KW-0812">Transmembrane</keyword>
<accession>A0ABU4W2A2</accession>
<dbReference type="EMBL" id="JAVRAD010000012">
    <property type="protein sequence ID" value="MDX8331881.1"/>
    <property type="molecule type" value="Genomic_DNA"/>
</dbReference>
<keyword evidence="3" id="KW-1185">Reference proteome</keyword>
<keyword evidence="1" id="KW-1133">Transmembrane helix</keyword>
<reference evidence="2" key="1">
    <citation type="journal article" date="2023" name="Phytobiomes J">
        <title>Deciphering the key players within the bacterial microbiota associated with aerial crown gall tumors on rhododendron: Insights into the gallobiome.</title>
        <authorList>
            <person name="Kuzmanovic N."/>
            <person name="Nesme J."/>
            <person name="Wolf J."/>
            <person name="Neumann-Schaal M."/>
            <person name="Petersen J."/>
            <person name="Fernandez-Gnecco G."/>
            <person name="Sproeer C."/>
            <person name="Bunk B."/>
            <person name="Overmann J."/>
            <person name="Sorensen S.J."/>
            <person name="Idczak E."/>
            <person name="Smalla K."/>
        </authorList>
    </citation>
    <scope>NUCLEOTIDE SEQUENCE [LARGE SCALE GENOMIC DNA]</scope>
    <source>
        <strain evidence="2">Rho-14.1</strain>
    </source>
</reference>